<keyword evidence="7" id="KW-1185">Reference proteome</keyword>
<evidence type="ECO:0000313" key="6">
    <source>
        <dbReference type="EMBL" id="MFC6887549.1"/>
    </source>
</evidence>
<proteinExistence type="predicted"/>
<dbReference type="InterPro" id="IPR010998">
    <property type="entry name" value="Integrase_recombinase_N"/>
</dbReference>
<keyword evidence="1 3" id="KW-0238">DNA-binding</keyword>
<evidence type="ECO:0000259" key="4">
    <source>
        <dbReference type="PROSITE" id="PS51898"/>
    </source>
</evidence>
<dbReference type="InterPro" id="IPR011010">
    <property type="entry name" value="DNA_brk_join_enz"/>
</dbReference>
<dbReference type="CDD" id="cd00397">
    <property type="entry name" value="DNA_BRE_C"/>
    <property type="match status" value="1"/>
</dbReference>
<dbReference type="PROSITE" id="PS51900">
    <property type="entry name" value="CB"/>
    <property type="match status" value="1"/>
</dbReference>
<dbReference type="PANTHER" id="PTHR30349:SF92">
    <property type="entry name" value="SITE-SPECIFIC RECOMBINASE"/>
    <property type="match status" value="1"/>
</dbReference>
<dbReference type="AlphaFoldDB" id="A0ABD5UDQ9"/>
<name>A0ABD5UDQ9_9EURY</name>
<evidence type="ECO:0000259" key="5">
    <source>
        <dbReference type="PROSITE" id="PS51900"/>
    </source>
</evidence>
<sequence>MTDTDARQELAQAFNRNLDPLAEFADTFETTDIDPFGVYADERLATKDLADATIGEYHRSFREWRTYMSRVDRHPACPNEDHVKGFIEYLSTERENAASTIKNRLMYLNNAYKYWQDDAAFPHPTDYNPFDLAKDAVNLQGEKPKEPPRLTVAELRDELRDITHIRDRALVLIQLKLGLRATEVCNIKLSELHIKHPDLQDHYDELGSSTKLQGRENAIYIPHDRDGNKSQRPRLLPLDDELRAALVRYLLIRPDTGEPWLFLSKNARAQLRKNDINKVWKAAFHPKYAETDEHRAVTSHFGRHYFTTYWRVEKDLNREKIKYMRGDTAGSSTIEDRGAIDEYIHTYFEDIEKIYREEIYKLNV</sequence>
<dbReference type="InterPro" id="IPR002104">
    <property type="entry name" value="Integrase_catalytic"/>
</dbReference>
<organism evidence="6 7">
    <name type="scientific">Halorubrum trueperi</name>
    <dbReference type="NCBI Taxonomy" id="2004704"/>
    <lineage>
        <taxon>Archaea</taxon>
        <taxon>Methanobacteriati</taxon>
        <taxon>Methanobacteriota</taxon>
        <taxon>Stenosarchaea group</taxon>
        <taxon>Halobacteria</taxon>
        <taxon>Halobacteriales</taxon>
        <taxon>Haloferacaceae</taxon>
        <taxon>Halorubrum</taxon>
    </lineage>
</organism>
<dbReference type="PANTHER" id="PTHR30349">
    <property type="entry name" value="PHAGE INTEGRASE-RELATED"/>
    <property type="match status" value="1"/>
</dbReference>
<comment type="caution">
    <text evidence="6">The sequence shown here is derived from an EMBL/GenBank/DDBJ whole genome shotgun (WGS) entry which is preliminary data.</text>
</comment>
<dbReference type="Gene3D" id="1.10.443.10">
    <property type="entry name" value="Intergrase catalytic core"/>
    <property type="match status" value="1"/>
</dbReference>
<dbReference type="InterPro" id="IPR050090">
    <property type="entry name" value="Tyrosine_recombinase_XerCD"/>
</dbReference>
<feature type="domain" description="Tyr recombinase" evidence="4">
    <location>
        <begin position="145"/>
        <end position="356"/>
    </location>
</feature>
<dbReference type="Proteomes" id="UP001596333">
    <property type="component" value="Unassembled WGS sequence"/>
</dbReference>
<dbReference type="RefSeq" id="WP_379763717.1">
    <property type="nucleotide sequence ID" value="NZ_JBHSXI010000001.1"/>
</dbReference>
<feature type="domain" description="Core-binding (CB)" evidence="5">
    <location>
        <begin position="34"/>
        <end position="116"/>
    </location>
</feature>
<evidence type="ECO:0000256" key="3">
    <source>
        <dbReference type="PROSITE-ProRule" id="PRU01248"/>
    </source>
</evidence>
<protein>
    <submittedName>
        <fullName evidence="6">Tyrosine-type recombinase/integrase</fullName>
    </submittedName>
</protein>
<dbReference type="Gene3D" id="1.10.150.130">
    <property type="match status" value="1"/>
</dbReference>
<dbReference type="SUPFAM" id="SSF56349">
    <property type="entry name" value="DNA breaking-rejoining enzymes"/>
    <property type="match status" value="1"/>
</dbReference>
<dbReference type="GO" id="GO:0003677">
    <property type="term" value="F:DNA binding"/>
    <property type="evidence" value="ECO:0007669"/>
    <property type="project" value="UniProtKB-UniRule"/>
</dbReference>
<dbReference type="PROSITE" id="PS51898">
    <property type="entry name" value="TYR_RECOMBINASE"/>
    <property type="match status" value="1"/>
</dbReference>
<evidence type="ECO:0000256" key="2">
    <source>
        <dbReference type="ARBA" id="ARBA00023172"/>
    </source>
</evidence>
<dbReference type="GO" id="GO:0006310">
    <property type="term" value="P:DNA recombination"/>
    <property type="evidence" value="ECO:0007669"/>
    <property type="project" value="UniProtKB-KW"/>
</dbReference>
<gene>
    <name evidence="6" type="ORF">ACFQEY_00555</name>
</gene>
<dbReference type="InterPro" id="IPR044068">
    <property type="entry name" value="CB"/>
</dbReference>
<dbReference type="EMBL" id="JBHSXI010000001">
    <property type="protein sequence ID" value="MFC6887549.1"/>
    <property type="molecule type" value="Genomic_DNA"/>
</dbReference>
<dbReference type="Pfam" id="PF00589">
    <property type="entry name" value="Phage_integrase"/>
    <property type="match status" value="1"/>
</dbReference>
<evidence type="ECO:0000256" key="1">
    <source>
        <dbReference type="ARBA" id="ARBA00023125"/>
    </source>
</evidence>
<evidence type="ECO:0000313" key="7">
    <source>
        <dbReference type="Proteomes" id="UP001596333"/>
    </source>
</evidence>
<dbReference type="InterPro" id="IPR013762">
    <property type="entry name" value="Integrase-like_cat_sf"/>
</dbReference>
<accession>A0ABD5UDQ9</accession>
<reference evidence="6 7" key="1">
    <citation type="journal article" date="2019" name="Int. J. Syst. Evol. Microbiol.">
        <title>The Global Catalogue of Microorganisms (GCM) 10K type strain sequencing project: providing services to taxonomists for standard genome sequencing and annotation.</title>
        <authorList>
            <consortium name="The Broad Institute Genomics Platform"/>
            <consortium name="The Broad Institute Genome Sequencing Center for Infectious Disease"/>
            <person name="Wu L."/>
            <person name="Ma J."/>
        </authorList>
    </citation>
    <scope>NUCLEOTIDE SEQUENCE [LARGE SCALE GENOMIC DNA]</scope>
    <source>
        <strain evidence="6 7">Y73</strain>
    </source>
</reference>
<keyword evidence="2" id="KW-0233">DNA recombination</keyword>